<dbReference type="PANTHER" id="PTHR44329:SF214">
    <property type="entry name" value="PROTEIN KINASE DOMAIN-CONTAINING PROTEIN"/>
    <property type="match status" value="1"/>
</dbReference>
<dbReference type="EMBL" id="BSXW01000946">
    <property type="protein sequence ID" value="GMF31999.1"/>
    <property type="molecule type" value="Genomic_DNA"/>
</dbReference>
<dbReference type="Proteomes" id="UP001165083">
    <property type="component" value="Unassembled WGS sequence"/>
</dbReference>
<dbReference type="Pfam" id="PF07714">
    <property type="entry name" value="PK_Tyr_Ser-Thr"/>
    <property type="match status" value="1"/>
</dbReference>
<dbReference type="Gene3D" id="1.10.510.10">
    <property type="entry name" value="Transferase(Phosphotransferase) domain 1"/>
    <property type="match status" value="1"/>
</dbReference>
<dbReference type="PANTHER" id="PTHR44329">
    <property type="entry name" value="SERINE/THREONINE-PROTEIN KINASE TNNI3K-RELATED"/>
    <property type="match status" value="1"/>
</dbReference>
<evidence type="ECO:0000313" key="3">
    <source>
        <dbReference type="Proteomes" id="UP001165083"/>
    </source>
</evidence>
<reference evidence="2" key="1">
    <citation type="submission" date="2023-04" db="EMBL/GenBank/DDBJ databases">
        <title>Phytophthora lilii NBRC 32176.</title>
        <authorList>
            <person name="Ichikawa N."/>
            <person name="Sato H."/>
            <person name="Tonouchi N."/>
        </authorList>
    </citation>
    <scope>NUCLEOTIDE SEQUENCE</scope>
    <source>
        <strain evidence="2">NBRC 32176</strain>
    </source>
</reference>
<dbReference type="SUPFAM" id="SSF56112">
    <property type="entry name" value="Protein kinase-like (PK-like)"/>
    <property type="match status" value="1"/>
</dbReference>
<proteinExistence type="predicted"/>
<sequence length="105" mass="11312">MTAGVLWMTPEMMPGEKYDEKADIFSFGVVLSEVDSHALPYTNSRRAGRTSEVAALQHGKLQIEFSQTCPPSIVEIGKACVARTTDSPTAAEALDKLQLALAGQE</sequence>
<comment type="caution">
    <text evidence="2">The sequence shown here is derived from an EMBL/GenBank/DDBJ whole genome shotgun (WGS) entry which is preliminary data.</text>
</comment>
<name>A0A9W6X5L4_9STRA</name>
<feature type="domain" description="Serine-threonine/tyrosine-protein kinase catalytic" evidence="1">
    <location>
        <begin position="5"/>
        <end position="87"/>
    </location>
</feature>
<dbReference type="InterPro" id="IPR011009">
    <property type="entry name" value="Kinase-like_dom_sf"/>
</dbReference>
<evidence type="ECO:0000259" key="1">
    <source>
        <dbReference type="Pfam" id="PF07714"/>
    </source>
</evidence>
<dbReference type="InterPro" id="IPR001245">
    <property type="entry name" value="Ser-Thr/Tyr_kinase_cat_dom"/>
</dbReference>
<keyword evidence="3" id="KW-1185">Reference proteome</keyword>
<accession>A0A9W6X5L4</accession>
<evidence type="ECO:0000313" key="2">
    <source>
        <dbReference type="EMBL" id="GMF31999.1"/>
    </source>
</evidence>
<dbReference type="OrthoDB" id="166708at2759"/>
<gene>
    <name evidence="2" type="ORF">Plil01_001368900</name>
</gene>
<dbReference type="AlphaFoldDB" id="A0A9W6X5L4"/>
<protein>
    <submittedName>
        <fullName evidence="2">Unnamed protein product</fullName>
    </submittedName>
</protein>
<dbReference type="GO" id="GO:0004674">
    <property type="term" value="F:protein serine/threonine kinase activity"/>
    <property type="evidence" value="ECO:0007669"/>
    <property type="project" value="TreeGrafter"/>
</dbReference>
<dbReference type="InterPro" id="IPR051681">
    <property type="entry name" value="Ser/Thr_Kinases-Pseudokinases"/>
</dbReference>
<organism evidence="2 3">
    <name type="scientific">Phytophthora lilii</name>
    <dbReference type="NCBI Taxonomy" id="2077276"/>
    <lineage>
        <taxon>Eukaryota</taxon>
        <taxon>Sar</taxon>
        <taxon>Stramenopiles</taxon>
        <taxon>Oomycota</taxon>
        <taxon>Peronosporomycetes</taxon>
        <taxon>Peronosporales</taxon>
        <taxon>Peronosporaceae</taxon>
        <taxon>Phytophthora</taxon>
    </lineage>
</organism>